<evidence type="ECO:0000313" key="3">
    <source>
        <dbReference type="EMBL" id="KAG7535878.1"/>
    </source>
</evidence>
<gene>
    <name evidence="3" type="ORF">FFLO_03624</name>
</gene>
<dbReference type="InterPro" id="IPR006583">
    <property type="entry name" value="PAN-3_domain"/>
</dbReference>
<evidence type="ECO:0000256" key="1">
    <source>
        <dbReference type="SAM" id="SignalP"/>
    </source>
</evidence>
<name>A0A8K0JLT8_9TREE</name>
<keyword evidence="1" id="KW-0732">Signal</keyword>
<sequence length="143" mass="15918">MNNRMRIIFAFLAITALSSPKIQAIGGEHFCEGFGQDREKVLWASLKSADAEWEFDPIGSLHDERSAEDCARACHETSTCIAAAWTPSEPKIGVCKLYNEYPSELRTLPIIGTVGEERIIVRGECHERKAPVHQSPPCCQMTL</sequence>
<keyword evidence="4" id="KW-1185">Reference proteome</keyword>
<organism evidence="3 4">
    <name type="scientific">Filobasidium floriforme</name>
    <dbReference type="NCBI Taxonomy" id="5210"/>
    <lineage>
        <taxon>Eukaryota</taxon>
        <taxon>Fungi</taxon>
        <taxon>Dikarya</taxon>
        <taxon>Basidiomycota</taxon>
        <taxon>Agaricomycotina</taxon>
        <taxon>Tremellomycetes</taxon>
        <taxon>Filobasidiales</taxon>
        <taxon>Filobasidiaceae</taxon>
        <taxon>Filobasidium</taxon>
    </lineage>
</organism>
<evidence type="ECO:0000259" key="2">
    <source>
        <dbReference type="Pfam" id="PF08277"/>
    </source>
</evidence>
<evidence type="ECO:0000313" key="4">
    <source>
        <dbReference type="Proteomes" id="UP000812966"/>
    </source>
</evidence>
<feature type="signal peptide" evidence="1">
    <location>
        <begin position="1"/>
        <end position="24"/>
    </location>
</feature>
<dbReference type="Pfam" id="PF08277">
    <property type="entry name" value="PAN_3"/>
    <property type="match status" value="1"/>
</dbReference>
<dbReference type="Proteomes" id="UP000812966">
    <property type="component" value="Unassembled WGS sequence"/>
</dbReference>
<dbReference type="EMBL" id="JABELV010000068">
    <property type="protein sequence ID" value="KAG7535878.1"/>
    <property type="molecule type" value="Genomic_DNA"/>
</dbReference>
<comment type="caution">
    <text evidence="3">The sequence shown here is derived from an EMBL/GenBank/DDBJ whole genome shotgun (WGS) entry which is preliminary data.</text>
</comment>
<protein>
    <recommendedName>
        <fullName evidence="2">PAN-3 domain-containing protein</fullName>
    </recommendedName>
</protein>
<reference evidence="3" key="1">
    <citation type="submission" date="2020-04" db="EMBL/GenBank/DDBJ databases">
        <title>Analysis of mating type loci in Filobasidium floriforme.</title>
        <authorList>
            <person name="Nowrousian M."/>
        </authorList>
    </citation>
    <scope>NUCLEOTIDE SEQUENCE</scope>
    <source>
        <strain evidence="3">CBS 6242</strain>
    </source>
</reference>
<proteinExistence type="predicted"/>
<feature type="domain" description="PAN-3" evidence="2">
    <location>
        <begin position="66"/>
        <end position="99"/>
    </location>
</feature>
<feature type="chain" id="PRO_5035429255" description="PAN-3 domain-containing protein" evidence="1">
    <location>
        <begin position="25"/>
        <end position="143"/>
    </location>
</feature>
<accession>A0A8K0JLT8</accession>
<dbReference type="AlphaFoldDB" id="A0A8K0JLT8"/>